<dbReference type="CDD" id="cd02603">
    <property type="entry name" value="HAD_sEH-N_like"/>
    <property type="match status" value="1"/>
</dbReference>
<sequence>MIKAVISDFGGVITLPLDEAFARAHEELGVPLSALGAAMKLAASRSDEPPLFKLERGELTDPEFMAIMQRSISEVVEREVVLDNYGERLMRELRPNEPLLEYYASLKARGVRLAILTNNVREWQPRWMPLLPDGMFELIVDSGFEGVRKPEPEIYHRTLDRLGLEAADCAFVDDLEVNVKAADALGLHGVWFKTTDQAVAALDQLVL</sequence>
<evidence type="ECO:0000313" key="1">
    <source>
        <dbReference type="EMBL" id="RKQ93963.1"/>
    </source>
</evidence>
<accession>A0A660LIV7</accession>
<dbReference type="PANTHER" id="PTHR47829">
    <property type="entry name" value="HYDROLASE, PUTATIVE (AFU_ORTHOLOGUE AFUA_1G12880)-RELATED"/>
    <property type="match status" value="1"/>
</dbReference>
<dbReference type="InterPro" id="IPR052898">
    <property type="entry name" value="ACAD10-like"/>
</dbReference>
<dbReference type="Pfam" id="PF00702">
    <property type="entry name" value="Hydrolase"/>
    <property type="match status" value="1"/>
</dbReference>
<keyword evidence="1" id="KW-0378">Hydrolase</keyword>
<dbReference type="Proteomes" id="UP000278962">
    <property type="component" value="Unassembled WGS sequence"/>
</dbReference>
<protein>
    <submittedName>
        <fullName evidence="1">Putative hydrolase of the HAD superfamily</fullName>
    </submittedName>
</protein>
<dbReference type="Gene3D" id="3.40.50.1000">
    <property type="entry name" value="HAD superfamily/HAD-like"/>
    <property type="match status" value="1"/>
</dbReference>
<keyword evidence="2" id="KW-1185">Reference proteome</keyword>
<dbReference type="RefSeq" id="WP_121252553.1">
    <property type="nucleotide sequence ID" value="NZ_RBIL01000001.1"/>
</dbReference>
<name>A0A660LIV7_9ACTN</name>
<dbReference type="InterPro" id="IPR036412">
    <property type="entry name" value="HAD-like_sf"/>
</dbReference>
<dbReference type="NCBIfam" id="TIGR01509">
    <property type="entry name" value="HAD-SF-IA-v3"/>
    <property type="match status" value="1"/>
</dbReference>
<reference evidence="1 2" key="1">
    <citation type="submission" date="2018-10" db="EMBL/GenBank/DDBJ databases">
        <title>Genomic Encyclopedia of Archaeal and Bacterial Type Strains, Phase II (KMG-II): from individual species to whole genera.</title>
        <authorList>
            <person name="Goeker M."/>
        </authorList>
    </citation>
    <scope>NUCLEOTIDE SEQUENCE [LARGE SCALE GENOMIC DNA]</scope>
    <source>
        <strain evidence="1 2">DSM 14954</strain>
    </source>
</reference>
<dbReference type="EMBL" id="RBIL01000001">
    <property type="protein sequence ID" value="RKQ93963.1"/>
    <property type="molecule type" value="Genomic_DNA"/>
</dbReference>
<dbReference type="PANTHER" id="PTHR47829:SF1">
    <property type="entry name" value="HAD FAMILY PHOSPHATASE"/>
    <property type="match status" value="1"/>
</dbReference>
<dbReference type="GO" id="GO:0016787">
    <property type="term" value="F:hydrolase activity"/>
    <property type="evidence" value="ECO:0007669"/>
    <property type="project" value="UniProtKB-KW"/>
</dbReference>
<dbReference type="SFLD" id="SFLDS00003">
    <property type="entry name" value="Haloacid_Dehalogenase"/>
    <property type="match status" value="1"/>
</dbReference>
<dbReference type="InterPro" id="IPR023214">
    <property type="entry name" value="HAD_sf"/>
</dbReference>
<dbReference type="InterPro" id="IPR006439">
    <property type="entry name" value="HAD-SF_hydro_IA"/>
</dbReference>
<comment type="caution">
    <text evidence="1">The sequence shown here is derived from an EMBL/GenBank/DDBJ whole genome shotgun (WGS) entry which is preliminary data.</text>
</comment>
<proteinExistence type="predicted"/>
<gene>
    <name evidence="1" type="ORF">C8N24_3839</name>
</gene>
<dbReference type="SFLD" id="SFLDG01129">
    <property type="entry name" value="C1.5:_HAD__Beta-PGM__Phosphata"/>
    <property type="match status" value="1"/>
</dbReference>
<dbReference type="Gene3D" id="1.10.150.240">
    <property type="entry name" value="Putative phosphatase, domain 2"/>
    <property type="match status" value="1"/>
</dbReference>
<dbReference type="AlphaFoldDB" id="A0A660LIV7"/>
<dbReference type="OrthoDB" id="9795007at2"/>
<organism evidence="1 2">
    <name type="scientific">Solirubrobacter pauli</name>
    <dbReference type="NCBI Taxonomy" id="166793"/>
    <lineage>
        <taxon>Bacteria</taxon>
        <taxon>Bacillati</taxon>
        <taxon>Actinomycetota</taxon>
        <taxon>Thermoleophilia</taxon>
        <taxon>Solirubrobacterales</taxon>
        <taxon>Solirubrobacteraceae</taxon>
        <taxon>Solirubrobacter</taxon>
    </lineage>
</organism>
<evidence type="ECO:0000313" key="2">
    <source>
        <dbReference type="Proteomes" id="UP000278962"/>
    </source>
</evidence>
<dbReference type="SUPFAM" id="SSF56784">
    <property type="entry name" value="HAD-like"/>
    <property type="match status" value="1"/>
</dbReference>
<dbReference type="InterPro" id="IPR023198">
    <property type="entry name" value="PGP-like_dom2"/>
</dbReference>
<dbReference type="PRINTS" id="PR00413">
    <property type="entry name" value="HADHALOGNASE"/>
</dbReference>